<dbReference type="AlphaFoldDB" id="A0A975BQ01"/>
<dbReference type="InterPro" id="IPR006047">
    <property type="entry name" value="GH13_cat_dom"/>
</dbReference>
<dbReference type="Proteomes" id="UP000663722">
    <property type="component" value="Chromosome"/>
</dbReference>
<feature type="binding site" evidence="3">
    <location>
        <position position="439"/>
    </location>
    <ligand>
        <name>substrate</name>
    </ligand>
</feature>
<dbReference type="InterPro" id="IPR016377">
    <property type="entry name" value="Sucrose_GGa_phosphorylase-rel"/>
</dbReference>
<accession>A0A975BQ01</accession>
<evidence type="ECO:0000256" key="1">
    <source>
        <dbReference type="ARBA" id="ARBA00022676"/>
    </source>
</evidence>
<feature type="domain" description="Glycosyl hydrolase family 13 catalytic" evidence="4">
    <location>
        <begin position="61"/>
        <end position="456"/>
    </location>
</feature>
<dbReference type="SUPFAM" id="SSF51445">
    <property type="entry name" value="(Trans)glycosidases"/>
    <property type="match status" value="1"/>
</dbReference>
<dbReference type="PANTHER" id="PTHR38784:SF1">
    <property type="entry name" value="SUCROSE PHOSPHORYLASE"/>
    <property type="match status" value="1"/>
</dbReference>
<dbReference type="RefSeq" id="WP_207678130.1">
    <property type="nucleotide sequence ID" value="NZ_CP061800.1"/>
</dbReference>
<feature type="binding site" evidence="3">
    <location>
        <begin position="332"/>
        <end position="333"/>
    </location>
    <ligand>
        <name>substrate</name>
    </ligand>
</feature>
<keyword evidence="5" id="KW-0378">Hydrolase</keyword>
<dbReference type="GO" id="GO:0016757">
    <property type="term" value="F:glycosyltransferase activity"/>
    <property type="evidence" value="ECO:0007669"/>
    <property type="project" value="UniProtKB-KW"/>
</dbReference>
<feature type="binding site" evidence="3">
    <location>
        <position position="90"/>
    </location>
    <ligand>
        <name>substrate</name>
    </ligand>
</feature>
<dbReference type="KEGG" id="dmm:dnm_056220"/>
<keyword evidence="1" id="KW-0328">Glycosyltransferase</keyword>
<dbReference type="Gene3D" id="2.60.40.1180">
    <property type="entry name" value="Golgi alpha-mannosidase II"/>
    <property type="match status" value="1"/>
</dbReference>
<dbReference type="InterPro" id="IPR045857">
    <property type="entry name" value="O16G_dom_2"/>
</dbReference>
<dbReference type="GO" id="GO:0005975">
    <property type="term" value="P:carbohydrate metabolic process"/>
    <property type="evidence" value="ECO:0007669"/>
    <property type="project" value="InterPro"/>
</dbReference>
<keyword evidence="6" id="KW-1185">Reference proteome</keyword>
<dbReference type="PANTHER" id="PTHR38784">
    <property type="entry name" value="SUCROSE PHOSPHORYLASE"/>
    <property type="match status" value="1"/>
</dbReference>
<evidence type="ECO:0000256" key="3">
    <source>
        <dbReference type="PIRSR" id="PIRSR003059-2"/>
    </source>
</evidence>
<evidence type="ECO:0000256" key="2">
    <source>
        <dbReference type="ARBA" id="ARBA00022679"/>
    </source>
</evidence>
<dbReference type="SMART" id="SM00642">
    <property type="entry name" value="Aamy"/>
    <property type="match status" value="1"/>
</dbReference>
<dbReference type="Gene3D" id="3.20.20.80">
    <property type="entry name" value="Glycosidases"/>
    <property type="match status" value="1"/>
</dbReference>
<dbReference type="CDD" id="cd11356">
    <property type="entry name" value="AmyAc_Sucrose_phosphorylase-like_1"/>
    <property type="match status" value="1"/>
</dbReference>
<dbReference type="InterPro" id="IPR013780">
    <property type="entry name" value="Glyco_hydro_b"/>
</dbReference>
<feature type="binding site" evidence="3">
    <location>
        <begin position="222"/>
        <end position="224"/>
    </location>
    <ligand>
        <name>substrate</name>
    </ligand>
</feature>
<gene>
    <name evidence="5" type="ORF">dnm_056220</name>
</gene>
<evidence type="ECO:0000313" key="5">
    <source>
        <dbReference type="EMBL" id="QTA89566.1"/>
    </source>
</evidence>
<dbReference type="Gene3D" id="3.90.400.10">
    <property type="entry name" value="Oligo-1,6-glucosidase, Domain 2"/>
    <property type="match status" value="1"/>
</dbReference>
<organism evidence="5 6">
    <name type="scientific">Desulfonema magnum</name>
    <dbReference type="NCBI Taxonomy" id="45655"/>
    <lineage>
        <taxon>Bacteria</taxon>
        <taxon>Pseudomonadati</taxon>
        <taxon>Thermodesulfobacteriota</taxon>
        <taxon>Desulfobacteria</taxon>
        <taxon>Desulfobacterales</taxon>
        <taxon>Desulfococcaceae</taxon>
        <taxon>Desulfonema</taxon>
    </lineage>
</organism>
<dbReference type="EMBL" id="CP061800">
    <property type="protein sequence ID" value="QTA89566.1"/>
    <property type="molecule type" value="Genomic_DNA"/>
</dbReference>
<feature type="binding site" evidence="3">
    <location>
        <position position="128"/>
    </location>
    <ligand>
        <name>substrate</name>
    </ligand>
</feature>
<dbReference type="PIRSF" id="PIRSF003059">
    <property type="entry name" value="Sucrose_phosphorylase"/>
    <property type="match status" value="1"/>
</dbReference>
<dbReference type="GO" id="GO:0016787">
    <property type="term" value="F:hydrolase activity"/>
    <property type="evidence" value="ECO:0007669"/>
    <property type="project" value="UniProtKB-KW"/>
</dbReference>
<protein>
    <submittedName>
        <fullName evidence="5">Glycosyl hydrolase catalytic domain-containing protein</fullName>
    </submittedName>
</protein>
<dbReference type="InterPro" id="IPR033746">
    <property type="entry name" value="GGa_phosphorylase"/>
</dbReference>
<name>A0A975BQ01_9BACT</name>
<keyword evidence="2" id="KW-0808">Transferase</keyword>
<dbReference type="Pfam" id="PF00128">
    <property type="entry name" value="Alpha-amylase"/>
    <property type="match status" value="1"/>
</dbReference>
<reference evidence="5" key="1">
    <citation type="journal article" date="2021" name="Microb. Physiol.">
        <title>Proteogenomic Insights into the Physiology of Marine, Sulfate-Reducing, Filamentous Desulfonema limicola and Desulfonema magnum.</title>
        <authorList>
            <person name="Schnaars V."/>
            <person name="Wohlbrand L."/>
            <person name="Scheve S."/>
            <person name="Hinrichs C."/>
            <person name="Reinhardt R."/>
            <person name="Rabus R."/>
        </authorList>
    </citation>
    <scope>NUCLEOTIDE SEQUENCE</scope>
    <source>
        <strain evidence="5">4be13</strain>
    </source>
</reference>
<proteinExistence type="predicted"/>
<sequence>MKHILKRIYGEEKGELAFGKITSLLEKFPVQKTEREGIFSQEDIILITYGDTLIRKEEVPLNTLHQFAGKYLKHMVSAIHILPFFPFSSDDGFSVKDFFSVNPELGTWEDITSLGNEFDLMCDLVLNHVSAKSEWFKNYLEGKQGFEDLAIEADPSADLSRVTRPRALPLLTEFKKNSGETVRVWTTFSDDQIDLNYKSVDVLGKMIEAMLFYVKQGATLIRLDAIAYLWKEIGTSCIHLSQAHDVVKLFRSILDQVAPHVIIITETNVPHEENISYFGDGRNEAQMVYNFTLPPLLFYSFVKEDATILCQWAKGLKLPSEANTFFNFTASHDGIGVRPLEGILPKAEIDRLTDIVHENGGNVSYKNNPDGSKSPYELNITYVDALLNKNADTDTYHARRFLASQAIQFALPGVPAVYIHSLLGSHNWSKGVEHTQRFRTINREKLEADNVEAQLRDSESFRSRIFFPYTEMIRIRKKQPAFHPNAAFEILDTDPAVFGIKRACESQTLYALTNISSKQVTVSLSEHNASSQMTDLISGEMFDSHSFPLMPYQFVWLNLTD</sequence>
<evidence type="ECO:0000259" key="4">
    <source>
        <dbReference type="SMART" id="SM00642"/>
    </source>
</evidence>
<evidence type="ECO:0000313" key="6">
    <source>
        <dbReference type="Proteomes" id="UP000663722"/>
    </source>
</evidence>
<dbReference type="InterPro" id="IPR017853">
    <property type="entry name" value="GH"/>
</dbReference>